<proteinExistence type="predicted"/>
<reference evidence="3 4" key="1">
    <citation type="submission" date="2019-04" db="EMBL/GenBank/DDBJ databases">
        <title>Chromosome genome assembly for Takifugu flavidus.</title>
        <authorList>
            <person name="Xiao S."/>
        </authorList>
    </citation>
    <scope>NUCLEOTIDE SEQUENCE [LARGE SCALE GENOMIC DNA]</scope>
    <source>
        <strain evidence="3">HTHZ2018</strain>
        <tissue evidence="3">Muscle</tissue>
    </source>
</reference>
<evidence type="ECO:0000313" key="4">
    <source>
        <dbReference type="Proteomes" id="UP000324091"/>
    </source>
</evidence>
<evidence type="ECO:0000313" key="3">
    <source>
        <dbReference type="EMBL" id="TWW81217.1"/>
    </source>
</evidence>
<feature type="compositionally biased region" description="Gly residues" evidence="1">
    <location>
        <begin position="908"/>
        <end position="926"/>
    </location>
</feature>
<evidence type="ECO:0000256" key="1">
    <source>
        <dbReference type="SAM" id="MobiDB-lite"/>
    </source>
</evidence>
<dbReference type="Proteomes" id="UP000324091">
    <property type="component" value="Chromosome 1"/>
</dbReference>
<evidence type="ECO:0000259" key="2">
    <source>
        <dbReference type="PROSITE" id="PS50234"/>
    </source>
</evidence>
<dbReference type="AlphaFoldDB" id="A0A5C6PS54"/>
<feature type="domain" description="VWFA" evidence="2">
    <location>
        <begin position="1054"/>
        <end position="1236"/>
    </location>
</feature>
<keyword evidence="4" id="KW-1185">Reference proteome</keyword>
<gene>
    <name evidence="3" type="ORF">D4764_01G0010320</name>
</gene>
<protein>
    <submittedName>
        <fullName evidence="3">von Willebrand factor A domain-containing protein 8</fullName>
    </submittedName>
</protein>
<dbReference type="InterPro" id="IPR002035">
    <property type="entry name" value="VWF_A"/>
</dbReference>
<dbReference type="Gene3D" id="3.40.50.410">
    <property type="entry name" value="von Willebrand factor, type A domain"/>
    <property type="match status" value="1"/>
</dbReference>
<dbReference type="PANTHER" id="PTHR21610:SF9">
    <property type="entry name" value="VON WILLEBRAND FACTOR A DOMAIN-CONTAINING PROTEIN 8"/>
    <property type="match status" value="1"/>
</dbReference>
<dbReference type="SUPFAM" id="SSF53300">
    <property type="entry name" value="vWA-like"/>
    <property type="match status" value="1"/>
</dbReference>
<feature type="region of interest" description="Disordered" evidence="1">
    <location>
        <begin position="886"/>
        <end position="927"/>
    </location>
</feature>
<dbReference type="SUPFAM" id="SSF52540">
    <property type="entry name" value="P-loop containing nucleoside triphosphate hydrolases"/>
    <property type="match status" value="1"/>
</dbReference>
<dbReference type="PROSITE" id="PS50234">
    <property type="entry name" value="VWFA"/>
    <property type="match status" value="1"/>
</dbReference>
<sequence length="1242" mass="138499">MRWDRYQTLKEQLQFTDQQLQERSILPIHPSFRVLALAEPPVVGASTNSKNSQQWLNAELLPMFLYHSVTPLAKAEEMDLILGLTPNVPTEAAEKLLHLKHSLQTANDPTAQSLASSLSTRQLLRICHRLSHYPNESITHAVNKACLSRFLPRLARAALDRGLDRSSIHDTVESDESVDLSCIVKDGVLTVGSVSAPVYNPSLKIKVPDVLFFNNPQVKAAKFGHILVVDEADKAPTNVTCILKTLVESKEMILADGRRIISGDIFSCHSVDNPKPTAELSMLKQYGPDVPEATLRKLVAVFGELRSMADQGTITYPYSVREVVSIVKHLQKFPHEGLANVVSNVFDFDSYNKDMREVVYEVLHKHGIPVGAKPTSVKLAKELPLPQIEMTGHWTINHGGNDSRKLLCPTEKHLAEIKGPVFLRVQSYPCRRQESRALTFGEEKAHWQIPINESNIICDVKTRDDVLYVATCNPVALYSMREHGDTIKYVDLYDVFPKTISGVWQPCVTIAPLGSPLDGQVVLHEEQTNTVLHVDLVTGAVRRLMLSPHTDPPYTKASSWWNSKEQQGGHKMCHEFAHKNWLLFYKEYSNQLEMLDVLKAQVHTVSLPIKLKCVFLVAEDRWLLLESTTNKKFLMTKATADSDVYQLHSISEDISVGPGHANSSDDVPLPDMVSCEQLPNENLSIAIGQNIAFPNRILTDSGSFAQIIVGFPDAVSPIEVYSFTRPVNLTSIKNNDSGPHTFLRGGFRTNSPRRQNCASLLSANQVIRALPPSKVPLKDVYPRDVTPPMTAGYLEVVDLNFKKVKYVPIPRSKSLSPYTNWLSKVSETDVVMAVLDSGAVVTVDMGGEVRLWETGYESLQRSLTEWKNMIGTERPVQITVEKESGQDVTAPKHGKIDPNNAPHVGGNQWAGGTGGRDTAGLGGKGGPYRLDSGHTVYQVSQAEKDSIPEEVRRAAREMAEKAFKDRLKEIDMSEYDAATYERFSNAVQRQVQSLRVILESLQAKGKERQWLKNQATGELDDAKIIDGLTGEKTIYKRRGELEPELGSPYQKAKRLRVLADVSGSMYRFNGVDSRLERSMEAVCMVMEALEGFEPKFKYDIVGHSGDGHNIELVKADKIPKNNKERLKVLKIMHAHSQFCMSGDYTLEATDSSIKDLAQEEADEHFLVVLSDANLERYGIRPERLANVLTSDPQVNAFVIFIGSLGDQAQRLQKTLPAGRTFVVMDTKQIPQTLQQIFTSTVL</sequence>
<dbReference type="EMBL" id="RHFK02000001">
    <property type="protein sequence ID" value="TWW81217.1"/>
    <property type="molecule type" value="Genomic_DNA"/>
</dbReference>
<dbReference type="PANTHER" id="PTHR21610">
    <property type="entry name" value="VON WILLEBRAND FACTOR A DOMAIN-CONTAINING PROTEIN 8"/>
    <property type="match status" value="1"/>
</dbReference>
<comment type="caution">
    <text evidence="3">The sequence shown here is derived from an EMBL/GenBank/DDBJ whole genome shotgun (WGS) entry which is preliminary data.</text>
</comment>
<dbReference type="InterPro" id="IPR039891">
    <property type="entry name" value="VWA8"/>
</dbReference>
<dbReference type="InterPro" id="IPR036465">
    <property type="entry name" value="vWFA_dom_sf"/>
</dbReference>
<dbReference type="InterPro" id="IPR027417">
    <property type="entry name" value="P-loop_NTPase"/>
</dbReference>
<name>A0A5C6PS54_9TELE</name>
<accession>A0A5C6PS54</accession>
<dbReference type="GO" id="GO:0005737">
    <property type="term" value="C:cytoplasm"/>
    <property type="evidence" value="ECO:0007669"/>
    <property type="project" value="TreeGrafter"/>
</dbReference>
<organism evidence="3 4">
    <name type="scientific">Takifugu flavidus</name>
    <name type="common">sansaifugu</name>
    <dbReference type="NCBI Taxonomy" id="433684"/>
    <lineage>
        <taxon>Eukaryota</taxon>
        <taxon>Metazoa</taxon>
        <taxon>Chordata</taxon>
        <taxon>Craniata</taxon>
        <taxon>Vertebrata</taxon>
        <taxon>Euteleostomi</taxon>
        <taxon>Actinopterygii</taxon>
        <taxon>Neopterygii</taxon>
        <taxon>Teleostei</taxon>
        <taxon>Neoteleostei</taxon>
        <taxon>Acanthomorphata</taxon>
        <taxon>Eupercaria</taxon>
        <taxon>Tetraodontiformes</taxon>
        <taxon>Tetradontoidea</taxon>
        <taxon>Tetraodontidae</taxon>
        <taxon>Takifugu</taxon>
    </lineage>
</organism>
<dbReference type="SMART" id="SM00327">
    <property type="entry name" value="VWA"/>
    <property type="match status" value="1"/>
</dbReference>